<dbReference type="SUPFAM" id="SSF57850">
    <property type="entry name" value="RING/U-box"/>
    <property type="match status" value="1"/>
</dbReference>
<feature type="domain" description="RING-type" evidence="4">
    <location>
        <begin position="6"/>
        <end position="52"/>
    </location>
</feature>
<dbReference type="SMART" id="SM00184">
    <property type="entry name" value="RING"/>
    <property type="match status" value="1"/>
</dbReference>
<accession>A0A409VP69</accession>
<evidence type="ECO:0000256" key="1">
    <source>
        <dbReference type="PROSITE-ProRule" id="PRU00175"/>
    </source>
</evidence>
<evidence type="ECO:0000256" key="3">
    <source>
        <dbReference type="SAM" id="MobiDB-lite"/>
    </source>
</evidence>
<feature type="region of interest" description="Disordered" evidence="3">
    <location>
        <begin position="203"/>
        <end position="229"/>
    </location>
</feature>
<protein>
    <recommendedName>
        <fullName evidence="4">RING-type domain-containing protein</fullName>
    </recommendedName>
</protein>
<organism evidence="5 6">
    <name type="scientific">Gymnopilus dilepis</name>
    <dbReference type="NCBI Taxonomy" id="231916"/>
    <lineage>
        <taxon>Eukaryota</taxon>
        <taxon>Fungi</taxon>
        <taxon>Dikarya</taxon>
        <taxon>Basidiomycota</taxon>
        <taxon>Agaricomycotina</taxon>
        <taxon>Agaricomycetes</taxon>
        <taxon>Agaricomycetidae</taxon>
        <taxon>Agaricales</taxon>
        <taxon>Agaricineae</taxon>
        <taxon>Hymenogastraceae</taxon>
        <taxon>Gymnopilus</taxon>
    </lineage>
</organism>
<feature type="region of interest" description="Disordered" evidence="3">
    <location>
        <begin position="257"/>
        <end position="277"/>
    </location>
</feature>
<feature type="region of interest" description="Disordered" evidence="3">
    <location>
        <begin position="347"/>
        <end position="372"/>
    </location>
</feature>
<dbReference type="OrthoDB" id="6105938at2759"/>
<dbReference type="Proteomes" id="UP000284706">
    <property type="component" value="Unassembled WGS sequence"/>
</dbReference>
<reference evidence="5 6" key="1">
    <citation type="journal article" date="2018" name="Evol. Lett.">
        <title>Horizontal gene cluster transfer increased hallucinogenic mushroom diversity.</title>
        <authorList>
            <person name="Reynolds H.T."/>
            <person name="Vijayakumar V."/>
            <person name="Gluck-Thaler E."/>
            <person name="Korotkin H.B."/>
            <person name="Matheny P.B."/>
            <person name="Slot J.C."/>
        </authorList>
    </citation>
    <scope>NUCLEOTIDE SEQUENCE [LARGE SCALE GENOMIC DNA]</scope>
    <source>
        <strain evidence="5 6">SRW20</strain>
    </source>
</reference>
<dbReference type="AlphaFoldDB" id="A0A409VP69"/>
<dbReference type="PROSITE" id="PS50089">
    <property type="entry name" value="ZF_RING_2"/>
    <property type="match status" value="1"/>
</dbReference>
<dbReference type="InParanoid" id="A0A409VP69"/>
<feature type="coiled-coil region" evidence="2">
    <location>
        <begin position="136"/>
        <end position="163"/>
    </location>
</feature>
<keyword evidence="1" id="KW-0863">Zinc-finger</keyword>
<dbReference type="InterPro" id="IPR013083">
    <property type="entry name" value="Znf_RING/FYVE/PHD"/>
</dbReference>
<keyword evidence="6" id="KW-1185">Reference proteome</keyword>
<dbReference type="Pfam" id="PF14634">
    <property type="entry name" value="zf-RING_5"/>
    <property type="match status" value="1"/>
</dbReference>
<dbReference type="Gene3D" id="3.30.40.10">
    <property type="entry name" value="Zinc/RING finger domain, C3HC4 (zinc finger)"/>
    <property type="match status" value="1"/>
</dbReference>
<name>A0A409VP69_9AGAR</name>
<evidence type="ECO:0000259" key="4">
    <source>
        <dbReference type="PROSITE" id="PS50089"/>
    </source>
</evidence>
<dbReference type="STRING" id="231916.A0A409VP69"/>
<comment type="caution">
    <text evidence="5">The sequence shown here is derived from an EMBL/GenBank/DDBJ whole genome shotgun (WGS) entry which is preliminary data.</text>
</comment>
<keyword evidence="1" id="KW-0479">Metal-binding</keyword>
<sequence length="372" mass="42290">MPAAHCPICFNHFPIGADKPEIVIFPCGHGYCRECTSTMFGRESKSKCPQCRATLHRREGHPVYLELVDSSAHFAATLIEGLDQMNHTTPLISVKKAGQKMGKVLHGAKPDDETMSSLLKAVQDFEDRIIPLFTKVHSQKQEIDTLRRDLHKAHKDRDHLQGRVNDLEPYPAQVDRLSSEMMSAIHQRDEAFRLAEAAKDQFLEEKGNSSEWQRRASEAETDNRRLKDQLERHVTHARREKEKIKKLAKQVESLQKQLADKEATSDATHGYDGDFSTHEYSRTHSSFSVSSVPMRSPNRSFNDENVLPVELDFQAVPSAQFVSDWQLHGATPLLKKQKQNMRRNAGPIRLDRKGNPTAPVQLGPRNIIRVPR</sequence>
<keyword evidence="2" id="KW-0175">Coiled coil</keyword>
<dbReference type="Gene3D" id="1.10.287.1490">
    <property type="match status" value="1"/>
</dbReference>
<proteinExistence type="predicted"/>
<evidence type="ECO:0000256" key="2">
    <source>
        <dbReference type="SAM" id="Coils"/>
    </source>
</evidence>
<dbReference type="InterPro" id="IPR001841">
    <property type="entry name" value="Znf_RING"/>
</dbReference>
<dbReference type="GO" id="GO:0008270">
    <property type="term" value="F:zinc ion binding"/>
    <property type="evidence" value="ECO:0007669"/>
    <property type="project" value="UniProtKB-KW"/>
</dbReference>
<gene>
    <name evidence="5" type="ORF">CVT26_007344</name>
</gene>
<keyword evidence="1" id="KW-0862">Zinc</keyword>
<dbReference type="EMBL" id="NHYE01005603">
    <property type="protein sequence ID" value="PPQ68060.1"/>
    <property type="molecule type" value="Genomic_DNA"/>
</dbReference>
<evidence type="ECO:0000313" key="6">
    <source>
        <dbReference type="Proteomes" id="UP000284706"/>
    </source>
</evidence>
<evidence type="ECO:0000313" key="5">
    <source>
        <dbReference type="EMBL" id="PPQ68060.1"/>
    </source>
</evidence>
<feature type="compositionally biased region" description="Basic and acidic residues" evidence="3">
    <location>
        <begin position="258"/>
        <end position="277"/>
    </location>
</feature>